<dbReference type="InterPro" id="IPR036291">
    <property type="entry name" value="NAD(P)-bd_dom_sf"/>
</dbReference>
<evidence type="ECO:0000256" key="2">
    <source>
        <dbReference type="ARBA" id="ARBA00023002"/>
    </source>
</evidence>
<dbReference type="EC" id="1.1.1.292" evidence="5"/>
<sequence length="369" mass="41099">MPQRSASEASARAALDYLPTLPDRLDVGIGCIGAGFIMADCHLVAYRAAGLQPIAISSRTIDNARQVAQRHAIESVYSSYQQLLQDPRVAVVDIAVPPDCLLDVVREVVRHKQIRGILAQKPLGVCLDQARQIVRLCRDAGITLCVNQNMRYDQSVRVCHRLIARGDLGDPVLATIDTRAIPHWMPWQERQGWVTCRILSIHHLDTMRFWFGNPQRVYASFRTDPRTRFKHTDGIGLYILEYASGLRCMICDDVWAGPVREGAAEAIGITYRVEGTRGLALGEIGWPKYPQRTPSTLQYSTTATGTWQRPHWDQVWFPDAFLGPMAELLVALENGVDPALSGEDNLATMALVDACYQSAAEHRAVELDL</sequence>
<evidence type="ECO:0000256" key="1">
    <source>
        <dbReference type="ARBA" id="ARBA00010928"/>
    </source>
</evidence>
<feature type="domain" description="Gfo/Idh/MocA-like oxidoreductase N-terminal" evidence="3">
    <location>
        <begin position="28"/>
        <end position="147"/>
    </location>
</feature>
<name>A0A518HPK1_9BACT</name>
<dbReference type="RefSeq" id="WP_145386434.1">
    <property type="nucleotide sequence ID" value="NZ_CP037423.1"/>
</dbReference>
<evidence type="ECO:0000259" key="3">
    <source>
        <dbReference type="Pfam" id="PF01408"/>
    </source>
</evidence>
<dbReference type="SUPFAM" id="SSF51735">
    <property type="entry name" value="NAD(P)-binding Rossmann-fold domains"/>
    <property type="match status" value="1"/>
</dbReference>
<evidence type="ECO:0000313" key="5">
    <source>
        <dbReference type="EMBL" id="QDV42769.1"/>
    </source>
</evidence>
<dbReference type="InterPro" id="IPR051317">
    <property type="entry name" value="Gfo/Idh/MocA_oxidoreduct"/>
</dbReference>
<dbReference type="PANTHER" id="PTHR43708">
    <property type="entry name" value="CONSERVED EXPRESSED OXIDOREDUCTASE (EUROFUNG)"/>
    <property type="match status" value="1"/>
</dbReference>
<dbReference type="GO" id="GO:0000166">
    <property type="term" value="F:nucleotide binding"/>
    <property type="evidence" value="ECO:0007669"/>
    <property type="project" value="InterPro"/>
</dbReference>
<organism evidence="5 6">
    <name type="scientific">Stieleria neptunia</name>
    <dbReference type="NCBI Taxonomy" id="2527979"/>
    <lineage>
        <taxon>Bacteria</taxon>
        <taxon>Pseudomonadati</taxon>
        <taxon>Planctomycetota</taxon>
        <taxon>Planctomycetia</taxon>
        <taxon>Pirellulales</taxon>
        <taxon>Pirellulaceae</taxon>
        <taxon>Stieleria</taxon>
    </lineage>
</organism>
<accession>A0A518HPK1</accession>
<evidence type="ECO:0000313" key="6">
    <source>
        <dbReference type="Proteomes" id="UP000319004"/>
    </source>
</evidence>
<dbReference type="InterPro" id="IPR004104">
    <property type="entry name" value="Gfo/Idh/MocA-like_OxRdtase_C"/>
</dbReference>
<dbReference type="AlphaFoldDB" id="A0A518HPK1"/>
<dbReference type="Proteomes" id="UP000319004">
    <property type="component" value="Chromosome"/>
</dbReference>
<keyword evidence="6" id="KW-1185">Reference proteome</keyword>
<protein>
    <submittedName>
        <fullName evidence="5">1,5-anhydro-D-fructose reductase</fullName>
        <ecNumber evidence="5">1.1.1.292</ecNumber>
    </submittedName>
</protein>
<dbReference type="Gene3D" id="3.40.50.720">
    <property type="entry name" value="NAD(P)-binding Rossmann-like Domain"/>
    <property type="match status" value="1"/>
</dbReference>
<feature type="domain" description="Gfo/Idh/MocA-like oxidoreductase C-terminal" evidence="4">
    <location>
        <begin position="161"/>
        <end position="367"/>
    </location>
</feature>
<dbReference type="EMBL" id="CP037423">
    <property type="protein sequence ID" value="QDV42769.1"/>
    <property type="molecule type" value="Genomic_DNA"/>
</dbReference>
<dbReference type="SUPFAM" id="SSF55347">
    <property type="entry name" value="Glyceraldehyde-3-phosphate dehydrogenase-like, C-terminal domain"/>
    <property type="match status" value="1"/>
</dbReference>
<gene>
    <name evidence="5" type="primary">afr_3</name>
    <name evidence="5" type="ORF">Enr13x_26190</name>
</gene>
<dbReference type="InterPro" id="IPR000683">
    <property type="entry name" value="Gfo/Idh/MocA-like_OxRdtase_N"/>
</dbReference>
<proteinExistence type="inferred from homology"/>
<reference evidence="5 6" key="1">
    <citation type="submission" date="2019-03" db="EMBL/GenBank/DDBJ databases">
        <title>Deep-cultivation of Planctomycetes and their phenomic and genomic characterization uncovers novel biology.</title>
        <authorList>
            <person name="Wiegand S."/>
            <person name="Jogler M."/>
            <person name="Boedeker C."/>
            <person name="Pinto D."/>
            <person name="Vollmers J."/>
            <person name="Rivas-Marin E."/>
            <person name="Kohn T."/>
            <person name="Peeters S.H."/>
            <person name="Heuer A."/>
            <person name="Rast P."/>
            <person name="Oberbeckmann S."/>
            <person name="Bunk B."/>
            <person name="Jeske O."/>
            <person name="Meyerdierks A."/>
            <person name="Storesund J.E."/>
            <person name="Kallscheuer N."/>
            <person name="Luecker S."/>
            <person name="Lage O.M."/>
            <person name="Pohl T."/>
            <person name="Merkel B.J."/>
            <person name="Hornburger P."/>
            <person name="Mueller R.-W."/>
            <person name="Bruemmer F."/>
            <person name="Labrenz M."/>
            <person name="Spormann A.M."/>
            <person name="Op den Camp H."/>
            <person name="Overmann J."/>
            <person name="Amann R."/>
            <person name="Jetten M.S.M."/>
            <person name="Mascher T."/>
            <person name="Medema M.H."/>
            <person name="Devos D.P."/>
            <person name="Kaster A.-K."/>
            <person name="Ovreas L."/>
            <person name="Rohde M."/>
            <person name="Galperin M.Y."/>
            <person name="Jogler C."/>
        </authorList>
    </citation>
    <scope>NUCLEOTIDE SEQUENCE [LARGE SCALE GENOMIC DNA]</scope>
    <source>
        <strain evidence="5 6">Enr13</strain>
    </source>
</reference>
<dbReference type="PANTHER" id="PTHR43708:SF5">
    <property type="entry name" value="CONSERVED EXPRESSED OXIDOREDUCTASE (EUROFUNG)-RELATED"/>
    <property type="match status" value="1"/>
</dbReference>
<dbReference type="Gene3D" id="3.30.360.10">
    <property type="entry name" value="Dihydrodipicolinate Reductase, domain 2"/>
    <property type="match status" value="1"/>
</dbReference>
<dbReference type="GO" id="GO:0033712">
    <property type="term" value="F:1,5-anhydro-D-fructose reductase (1,5-anhydro-D-mannitol-forming) activity"/>
    <property type="evidence" value="ECO:0007669"/>
    <property type="project" value="UniProtKB-EC"/>
</dbReference>
<dbReference type="Pfam" id="PF02894">
    <property type="entry name" value="GFO_IDH_MocA_C"/>
    <property type="match status" value="1"/>
</dbReference>
<comment type="similarity">
    <text evidence="1">Belongs to the Gfo/Idh/MocA family.</text>
</comment>
<keyword evidence="2 5" id="KW-0560">Oxidoreductase</keyword>
<dbReference type="OrthoDB" id="6183734at2"/>
<dbReference type="Pfam" id="PF01408">
    <property type="entry name" value="GFO_IDH_MocA"/>
    <property type="match status" value="1"/>
</dbReference>
<evidence type="ECO:0000259" key="4">
    <source>
        <dbReference type="Pfam" id="PF02894"/>
    </source>
</evidence>
<dbReference type="KEGG" id="snep:Enr13x_26190"/>